<protein>
    <recommendedName>
        <fullName evidence="4">Transcriptional regulator LacI/GalR-like sensor domain-containing protein</fullName>
    </recommendedName>
</protein>
<organism evidence="5">
    <name type="scientific">marine sediment metagenome</name>
    <dbReference type="NCBI Taxonomy" id="412755"/>
    <lineage>
        <taxon>unclassified sequences</taxon>
        <taxon>metagenomes</taxon>
        <taxon>ecological metagenomes</taxon>
    </lineage>
</organism>
<reference evidence="5" key="1">
    <citation type="journal article" date="2014" name="Front. Microbiol.">
        <title>High frequency of phylogenetically diverse reductive dehalogenase-homologous genes in deep subseafloor sedimentary metagenomes.</title>
        <authorList>
            <person name="Kawai M."/>
            <person name="Futagami T."/>
            <person name="Toyoda A."/>
            <person name="Takaki Y."/>
            <person name="Nishi S."/>
            <person name="Hori S."/>
            <person name="Arai W."/>
            <person name="Tsubouchi T."/>
            <person name="Morono Y."/>
            <person name="Uchiyama I."/>
            <person name="Ito T."/>
            <person name="Fujiyama A."/>
            <person name="Inagaki F."/>
            <person name="Takami H."/>
        </authorList>
    </citation>
    <scope>NUCLEOTIDE SEQUENCE</scope>
    <source>
        <strain evidence="5">Expedition CK06-06</strain>
    </source>
</reference>
<dbReference type="InterPro" id="IPR028082">
    <property type="entry name" value="Peripla_BP_I"/>
</dbReference>
<dbReference type="SUPFAM" id="SSF53822">
    <property type="entry name" value="Periplasmic binding protein-like I"/>
    <property type="match status" value="1"/>
</dbReference>
<dbReference type="PANTHER" id="PTHR30146:SF109">
    <property type="entry name" value="HTH-TYPE TRANSCRIPTIONAL REGULATOR GALS"/>
    <property type="match status" value="1"/>
</dbReference>
<keyword evidence="2" id="KW-0238">DNA-binding</keyword>
<dbReference type="AlphaFoldDB" id="X1J909"/>
<evidence type="ECO:0000256" key="2">
    <source>
        <dbReference type="ARBA" id="ARBA00023125"/>
    </source>
</evidence>
<evidence type="ECO:0000259" key="4">
    <source>
        <dbReference type="Pfam" id="PF13377"/>
    </source>
</evidence>
<keyword evidence="1" id="KW-0805">Transcription regulation</keyword>
<dbReference type="EMBL" id="BARU01033334">
    <property type="protein sequence ID" value="GAH66258.1"/>
    <property type="molecule type" value="Genomic_DNA"/>
</dbReference>
<name>X1J909_9ZZZZ</name>
<accession>X1J909</accession>
<keyword evidence="3" id="KW-0804">Transcription</keyword>
<dbReference type="Pfam" id="PF13377">
    <property type="entry name" value="Peripla_BP_3"/>
    <property type="match status" value="1"/>
</dbReference>
<gene>
    <name evidence="5" type="ORF">S03H2_52478</name>
</gene>
<sequence>RVNGYLEAMKSNNLERHIWLQEISRKTLKHEIKKIFTNFVSGKEQVECMLFANNEISVASFYCIQEKKIKIPDELSIIGFDGGEAFDFFYNPVTYIKQPIDLMVKESVRMLIDQINGSSEISQVILKSELIKRRSCCF</sequence>
<dbReference type="PANTHER" id="PTHR30146">
    <property type="entry name" value="LACI-RELATED TRANSCRIPTIONAL REPRESSOR"/>
    <property type="match status" value="1"/>
</dbReference>
<dbReference type="InterPro" id="IPR046335">
    <property type="entry name" value="LacI/GalR-like_sensor"/>
</dbReference>
<evidence type="ECO:0000256" key="3">
    <source>
        <dbReference type="ARBA" id="ARBA00023163"/>
    </source>
</evidence>
<evidence type="ECO:0000256" key="1">
    <source>
        <dbReference type="ARBA" id="ARBA00023015"/>
    </source>
</evidence>
<proteinExistence type="predicted"/>
<dbReference type="GO" id="GO:0000976">
    <property type="term" value="F:transcription cis-regulatory region binding"/>
    <property type="evidence" value="ECO:0007669"/>
    <property type="project" value="TreeGrafter"/>
</dbReference>
<feature type="non-terminal residue" evidence="5">
    <location>
        <position position="1"/>
    </location>
</feature>
<comment type="caution">
    <text evidence="5">The sequence shown here is derived from an EMBL/GenBank/DDBJ whole genome shotgun (WGS) entry which is preliminary data.</text>
</comment>
<feature type="domain" description="Transcriptional regulator LacI/GalR-like sensor" evidence="4">
    <location>
        <begin position="4"/>
        <end position="136"/>
    </location>
</feature>
<dbReference type="Gene3D" id="3.40.50.2300">
    <property type="match status" value="1"/>
</dbReference>
<dbReference type="GO" id="GO:0003700">
    <property type="term" value="F:DNA-binding transcription factor activity"/>
    <property type="evidence" value="ECO:0007669"/>
    <property type="project" value="TreeGrafter"/>
</dbReference>
<evidence type="ECO:0000313" key="5">
    <source>
        <dbReference type="EMBL" id="GAH66258.1"/>
    </source>
</evidence>